<keyword evidence="1" id="KW-0175">Coiled coil</keyword>
<dbReference type="Proteomes" id="UP000076603">
    <property type="component" value="Unassembled WGS sequence"/>
</dbReference>
<sequence length="187" mass="22166">MLLSEQLKEKLRNEFMPIKSLKIFSNGDTLNLKIAFLKTLPKGIRGTCSMILDFFECRVNTKEAKDNYMIVYASQQEIADTLGFTREYISHCINRMSETPNCIFTKVRQGLNKANYYIMEKKKELVNLLKQIYKAQQKEAQVKNQEKQQRQKKEYNKQKVSMFNSFKQREYSKEDLKNIEYALLGWT</sequence>
<feature type="coiled-coil region" evidence="1">
    <location>
        <begin position="118"/>
        <end position="158"/>
    </location>
</feature>
<reference evidence="2 3" key="1">
    <citation type="submission" date="2016-04" db="EMBL/GenBank/DDBJ databases">
        <title>Genome sequence of Clostridium magnum DSM 2767.</title>
        <authorList>
            <person name="Poehlein A."/>
            <person name="Uhlig R."/>
            <person name="Fischer R."/>
            <person name="Bahl H."/>
            <person name="Daniel R."/>
        </authorList>
    </citation>
    <scope>NUCLEOTIDE SEQUENCE [LARGE SCALE GENOMIC DNA]</scope>
    <source>
        <strain evidence="2 3">DSM 2767</strain>
    </source>
</reference>
<evidence type="ECO:0000313" key="3">
    <source>
        <dbReference type="Proteomes" id="UP000076603"/>
    </source>
</evidence>
<evidence type="ECO:0000313" key="2">
    <source>
        <dbReference type="EMBL" id="KZL88794.1"/>
    </source>
</evidence>
<gene>
    <name evidence="2" type="ORF">CLMAG_58870</name>
</gene>
<organism evidence="2 3">
    <name type="scientific">Clostridium magnum DSM 2767</name>
    <dbReference type="NCBI Taxonomy" id="1121326"/>
    <lineage>
        <taxon>Bacteria</taxon>
        <taxon>Bacillati</taxon>
        <taxon>Bacillota</taxon>
        <taxon>Clostridia</taxon>
        <taxon>Eubacteriales</taxon>
        <taxon>Clostridiaceae</taxon>
        <taxon>Clostridium</taxon>
    </lineage>
</organism>
<comment type="caution">
    <text evidence="2">The sequence shown here is derived from an EMBL/GenBank/DDBJ whole genome shotgun (WGS) entry which is preliminary data.</text>
</comment>
<dbReference type="RefSeq" id="WP_066630558.1">
    <property type="nucleotide sequence ID" value="NZ_FQXL01000035.1"/>
</dbReference>
<dbReference type="PATRIC" id="fig|1121326.3.peg.5953"/>
<keyword evidence="3" id="KW-1185">Reference proteome</keyword>
<proteinExistence type="predicted"/>
<accession>A0A162QPL8</accession>
<dbReference type="AlphaFoldDB" id="A0A162QPL8"/>
<protein>
    <submittedName>
        <fullName evidence="2">Uncharacterized protein</fullName>
    </submittedName>
</protein>
<dbReference type="EMBL" id="LWAE01000014">
    <property type="protein sequence ID" value="KZL88794.1"/>
    <property type="molecule type" value="Genomic_DNA"/>
</dbReference>
<dbReference type="OrthoDB" id="1937422at2"/>
<evidence type="ECO:0000256" key="1">
    <source>
        <dbReference type="SAM" id="Coils"/>
    </source>
</evidence>
<name>A0A162QPL8_9CLOT</name>